<dbReference type="EMBL" id="CM029042">
    <property type="protein sequence ID" value="KAG2621567.1"/>
    <property type="molecule type" value="Genomic_DNA"/>
</dbReference>
<accession>A0A8T0UGS5</accession>
<sequence>MHLLLISLLAGSGYKTRPGRIQRHATLEAHTTTRYGTTTHFKILSHRLPWWPQPPTPQSSSYARRSSRSRFLSFLNPQPGADTATTSAHAPLLDTTPGLLLPLSAAGTLFASVAAMYRHLRHAAAAAGSRRCHTLKFLDFGM</sequence>
<evidence type="ECO:0000313" key="2">
    <source>
        <dbReference type="Proteomes" id="UP000823388"/>
    </source>
</evidence>
<protein>
    <submittedName>
        <fullName evidence="1">Uncharacterized protein</fullName>
    </submittedName>
</protein>
<gene>
    <name evidence="1" type="ORF">PVAP13_3NG254720</name>
</gene>
<name>A0A8T0UGS5_PANVG</name>
<dbReference type="AlphaFoldDB" id="A0A8T0UGS5"/>
<evidence type="ECO:0000313" key="1">
    <source>
        <dbReference type="EMBL" id="KAG2621567.1"/>
    </source>
</evidence>
<keyword evidence="2" id="KW-1185">Reference proteome</keyword>
<reference evidence="1" key="1">
    <citation type="submission" date="2020-05" db="EMBL/GenBank/DDBJ databases">
        <title>WGS assembly of Panicum virgatum.</title>
        <authorList>
            <person name="Lovell J.T."/>
            <person name="Jenkins J."/>
            <person name="Shu S."/>
            <person name="Juenger T.E."/>
            <person name="Schmutz J."/>
        </authorList>
    </citation>
    <scope>NUCLEOTIDE SEQUENCE</scope>
    <source>
        <strain evidence="1">AP13</strain>
    </source>
</reference>
<organism evidence="1 2">
    <name type="scientific">Panicum virgatum</name>
    <name type="common">Blackwell switchgrass</name>
    <dbReference type="NCBI Taxonomy" id="38727"/>
    <lineage>
        <taxon>Eukaryota</taxon>
        <taxon>Viridiplantae</taxon>
        <taxon>Streptophyta</taxon>
        <taxon>Embryophyta</taxon>
        <taxon>Tracheophyta</taxon>
        <taxon>Spermatophyta</taxon>
        <taxon>Magnoliopsida</taxon>
        <taxon>Liliopsida</taxon>
        <taxon>Poales</taxon>
        <taxon>Poaceae</taxon>
        <taxon>PACMAD clade</taxon>
        <taxon>Panicoideae</taxon>
        <taxon>Panicodae</taxon>
        <taxon>Paniceae</taxon>
        <taxon>Panicinae</taxon>
        <taxon>Panicum</taxon>
        <taxon>Panicum sect. Hiantes</taxon>
    </lineage>
</organism>
<dbReference type="Proteomes" id="UP000823388">
    <property type="component" value="Chromosome 3N"/>
</dbReference>
<proteinExistence type="predicted"/>
<comment type="caution">
    <text evidence="1">The sequence shown here is derived from an EMBL/GenBank/DDBJ whole genome shotgun (WGS) entry which is preliminary data.</text>
</comment>